<reference evidence="2" key="1">
    <citation type="submission" date="2010-03" db="EMBL/GenBank/DDBJ databases">
        <title>Complete sequence of Mobiluncus curtisii ATCC 43063.</title>
        <authorList>
            <person name="Muzny D."/>
            <person name="Qin X."/>
            <person name="Deng J."/>
            <person name="Jiang H."/>
            <person name="Liu Y."/>
            <person name="Qu J."/>
            <person name="Song X.-Z."/>
            <person name="Zhang L."/>
            <person name="Thornton R."/>
            <person name="Coyle M."/>
            <person name="Francisco L."/>
            <person name="Jackson L."/>
            <person name="Javaid M."/>
            <person name="Korchina V."/>
            <person name="Kovar C."/>
            <person name="Mata R."/>
            <person name="Mathew T."/>
            <person name="Ngo R."/>
            <person name="Nguyen L."/>
            <person name="Nguyen N."/>
            <person name="Okwuonu G."/>
            <person name="Ongeri F."/>
            <person name="Pham C."/>
            <person name="Simmons D."/>
            <person name="Wilczek-Boney K."/>
            <person name="Hale W."/>
            <person name="Jakkamsetti A."/>
            <person name="Pham P."/>
            <person name="Ruth R."/>
            <person name="San Lucas F."/>
            <person name="Warren J."/>
            <person name="Zhang J."/>
            <person name="Zhao Z."/>
            <person name="Zhou C."/>
            <person name="Zhu D."/>
            <person name="Lee S."/>
            <person name="Bess C."/>
            <person name="Blankenburg K."/>
            <person name="Forbes L."/>
            <person name="Fu Q."/>
            <person name="Gubbala S."/>
            <person name="Hirani K."/>
            <person name="Jayaseelan J.C."/>
            <person name="Lara F."/>
            <person name="Munidasa M."/>
            <person name="Palculict T."/>
            <person name="Patil S."/>
            <person name="Pu L.-L."/>
            <person name="Saada N."/>
            <person name="Tang L."/>
            <person name="Weissenberger G."/>
            <person name="Zhu Y."/>
            <person name="Hemphill L."/>
            <person name="Shang Y."/>
            <person name="Youmans B."/>
            <person name="Ayvaz T."/>
            <person name="Ross M."/>
            <person name="Santibanez J."/>
            <person name="Aqrawi P."/>
            <person name="Gross S."/>
            <person name="Joshi V."/>
            <person name="Fowler G."/>
            <person name="Nazareth L."/>
            <person name="Reid J."/>
            <person name="Worley K."/>
            <person name="Petrosino J."/>
            <person name="Highlander S."/>
            <person name="Gibbs R."/>
            <person name="Gibbs R."/>
        </authorList>
    </citation>
    <scope>NUCLEOTIDE SEQUENCE [LARGE SCALE GENOMIC DNA]</scope>
    <source>
        <strain evidence="2">ATCC 43553</strain>
    </source>
</reference>
<dbReference type="AlphaFoldDB" id="D4X7N1"/>
<dbReference type="HOGENOM" id="CLU_2379608_0_0_4"/>
<organism evidence="1 2">
    <name type="scientific">Achromobacter piechaudii ATCC 43553</name>
    <dbReference type="NCBI Taxonomy" id="742159"/>
    <lineage>
        <taxon>Bacteria</taxon>
        <taxon>Pseudomonadati</taxon>
        <taxon>Pseudomonadota</taxon>
        <taxon>Betaproteobacteria</taxon>
        <taxon>Burkholderiales</taxon>
        <taxon>Alcaligenaceae</taxon>
        <taxon>Achromobacter</taxon>
    </lineage>
</organism>
<name>D4X7N1_9BURK</name>
<dbReference type="PATRIC" id="fig|742159.3.peg.2393"/>
<dbReference type="Proteomes" id="UP000004510">
    <property type="component" value="Unassembled WGS sequence"/>
</dbReference>
<gene>
    <name evidence="1" type="ORF">HMPREF0004_1478</name>
</gene>
<evidence type="ECO:0000313" key="1">
    <source>
        <dbReference type="EMBL" id="EFF77177.1"/>
    </source>
</evidence>
<comment type="caution">
    <text evidence="1">The sequence shown here is derived from an EMBL/GenBank/DDBJ whole genome shotgun (WGS) entry which is preliminary data.</text>
</comment>
<dbReference type="EMBL" id="ADMS01000035">
    <property type="protein sequence ID" value="EFF77177.1"/>
    <property type="molecule type" value="Genomic_DNA"/>
</dbReference>
<sequence length="94" mass="10714">MPLFTTALHERPKLRDERALLRTFDELLDVVNRAGDGLSPLLSGALEVAGEFVDNFLSFARVYPEERARKCILKMLNTRLKLQGRCDLPVFPQL</sequence>
<protein>
    <submittedName>
        <fullName evidence="1">Uncharacterized protein</fullName>
    </submittedName>
</protein>
<evidence type="ECO:0000313" key="2">
    <source>
        <dbReference type="Proteomes" id="UP000004510"/>
    </source>
</evidence>
<accession>D4X7N1</accession>
<proteinExistence type="predicted"/>
<dbReference type="RefSeq" id="WP_006217506.1">
    <property type="nucleotide sequence ID" value="NZ_GG770409.1"/>
</dbReference>